<dbReference type="InterPro" id="IPR048866">
    <property type="entry name" value="ORC5_lid"/>
</dbReference>
<evidence type="ECO:0000259" key="7">
    <source>
        <dbReference type="Pfam" id="PF13191"/>
    </source>
</evidence>
<accession>A0A1L0BAF4</accession>
<feature type="domain" description="ORC5 lid" evidence="9">
    <location>
        <begin position="213"/>
        <end position="266"/>
    </location>
</feature>
<reference evidence="10 11" key="1">
    <citation type="submission" date="2016-10" db="EMBL/GenBank/DDBJ databases">
        <authorList>
            <person name="de Groot N.N."/>
        </authorList>
    </citation>
    <scope>NUCLEOTIDE SEQUENCE [LARGE SCALE GENOMIC DNA]</scope>
    <source>
        <strain evidence="10 11">PYCC 4715</strain>
    </source>
</reference>
<evidence type="ECO:0000256" key="4">
    <source>
        <dbReference type="ARBA" id="ARBA00022741"/>
    </source>
</evidence>
<evidence type="ECO:0000313" key="11">
    <source>
        <dbReference type="Proteomes" id="UP000182259"/>
    </source>
</evidence>
<dbReference type="SUPFAM" id="SSF52540">
    <property type="entry name" value="P-loop containing nucleoside triphosphate hydrolases"/>
    <property type="match status" value="1"/>
</dbReference>
<evidence type="ECO:0000256" key="1">
    <source>
        <dbReference type="ARBA" id="ARBA00004123"/>
    </source>
</evidence>
<comment type="similarity">
    <text evidence="2">Belongs to the ORC5 family.</text>
</comment>
<dbReference type="AlphaFoldDB" id="A0A1L0BAF4"/>
<comment type="subcellular location">
    <subcellularLocation>
        <location evidence="1">Nucleus</location>
    </subcellularLocation>
</comment>
<dbReference type="PANTHER" id="PTHR12705">
    <property type="entry name" value="ORIGIN RECOGNITION COMPLEX SUBUNIT 5"/>
    <property type="match status" value="1"/>
</dbReference>
<evidence type="ECO:0000259" key="8">
    <source>
        <dbReference type="Pfam" id="PF14630"/>
    </source>
</evidence>
<dbReference type="GO" id="GO:0003688">
    <property type="term" value="F:DNA replication origin binding"/>
    <property type="evidence" value="ECO:0007669"/>
    <property type="project" value="TreeGrafter"/>
</dbReference>
<dbReference type="Gene3D" id="3.40.50.300">
    <property type="entry name" value="P-loop containing nucleotide triphosphate hydrolases"/>
    <property type="match status" value="1"/>
</dbReference>
<dbReference type="GO" id="GO:0006270">
    <property type="term" value="P:DNA replication initiation"/>
    <property type="evidence" value="ECO:0007669"/>
    <property type="project" value="TreeGrafter"/>
</dbReference>
<dbReference type="InterPro" id="IPR041664">
    <property type="entry name" value="AAA_16"/>
</dbReference>
<sequence length="470" mass="54221">MVKFRDTQLELLGAFVSKDSLQLCPNVLVQGFKSVGKTYTTQKYLELLDVKHTIINCDVCITHKILLQRCLTNIIADSGHSYDLLNFMYKGLRAARTSVLCENFAYFLMLLEQFIVETGYNEHHVLVLDRFDQCCDATDELFAEFLKLREYSLIRNISVIFITSHSDPREISTLSLPHIHFGPYSQDELTTILQNSQLGRLESVSDERSRSFWFQFAKIIVDLFIDYTGSDLSLLGDLCMKLWPKFQHAVDLGRFQANEFIQIYRELKEDIFNDNVISNSVVATYAQEEAEDELSGALSDLPYHSKFILLASYLASYVEPKNDLQVFSRISSNKKKRESRPTELITKRQIDSRLLTAGFFDLERLKAILSVIYRNESKTMSTENLEFFNLYQDLTEREIAKKENELATFTLNSSVDVNTQLSTLVSLGLISRTYALDILSSKIRWKCNVNWDIIENISQEIQFPISNYVL</sequence>
<dbReference type="InterPro" id="IPR047088">
    <property type="entry name" value="ORC5_C"/>
</dbReference>
<keyword evidence="4" id="KW-0547">Nucleotide-binding</keyword>
<keyword evidence="3" id="KW-0235">DNA replication</keyword>
<name>A0A1L0BAF4_9ASCO</name>
<keyword evidence="5" id="KW-0067">ATP-binding</keyword>
<dbReference type="InterPro" id="IPR027417">
    <property type="entry name" value="P-loop_NTPase"/>
</dbReference>
<evidence type="ECO:0000259" key="9">
    <source>
        <dbReference type="Pfam" id="PF21639"/>
    </source>
</evidence>
<keyword evidence="6" id="KW-0539">Nucleus</keyword>
<evidence type="ECO:0000313" key="10">
    <source>
        <dbReference type="EMBL" id="SGZ48329.1"/>
    </source>
</evidence>
<gene>
    <name evidence="10" type="ORF">SAMEA4029009_CIC11G00000001251</name>
</gene>
<dbReference type="Proteomes" id="UP000182259">
    <property type="component" value="Chromosome I"/>
</dbReference>
<dbReference type="InterPro" id="IPR020796">
    <property type="entry name" value="ORC5"/>
</dbReference>
<evidence type="ECO:0000256" key="5">
    <source>
        <dbReference type="ARBA" id="ARBA00022840"/>
    </source>
</evidence>
<proteinExistence type="inferred from homology"/>
<dbReference type="Pfam" id="PF14630">
    <property type="entry name" value="ORC5_C"/>
    <property type="match status" value="1"/>
</dbReference>
<organism evidence="10 11">
    <name type="scientific">Sungouiella intermedia</name>
    <dbReference type="NCBI Taxonomy" id="45354"/>
    <lineage>
        <taxon>Eukaryota</taxon>
        <taxon>Fungi</taxon>
        <taxon>Dikarya</taxon>
        <taxon>Ascomycota</taxon>
        <taxon>Saccharomycotina</taxon>
        <taxon>Pichiomycetes</taxon>
        <taxon>Metschnikowiaceae</taxon>
        <taxon>Sungouiella</taxon>
    </lineage>
</organism>
<protein>
    <submittedName>
        <fullName evidence="10">CIC11C00000001251</fullName>
    </submittedName>
</protein>
<dbReference type="Pfam" id="PF13191">
    <property type="entry name" value="AAA_16"/>
    <property type="match status" value="1"/>
</dbReference>
<dbReference type="PANTHER" id="PTHR12705:SF0">
    <property type="entry name" value="ORIGIN RECOGNITION COMPLEX SUBUNIT 5"/>
    <property type="match status" value="1"/>
</dbReference>
<feature type="domain" description="Origin recognition complex subunit 5 C-terminal" evidence="8">
    <location>
        <begin position="301"/>
        <end position="468"/>
    </location>
</feature>
<feature type="domain" description="Orc1-like AAA ATPase" evidence="7">
    <location>
        <begin position="4"/>
        <end position="157"/>
    </location>
</feature>
<dbReference type="EMBL" id="LT635764">
    <property type="protein sequence ID" value="SGZ48329.1"/>
    <property type="molecule type" value="Genomic_DNA"/>
</dbReference>
<evidence type="ECO:0000256" key="3">
    <source>
        <dbReference type="ARBA" id="ARBA00022705"/>
    </source>
</evidence>
<dbReference type="GO" id="GO:0005664">
    <property type="term" value="C:nuclear origin of replication recognition complex"/>
    <property type="evidence" value="ECO:0007669"/>
    <property type="project" value="TreeGrafter"/>
</dbReference>
<evidence type="ECO:0000256" key="6">
    <source>
        <dbReference type="ARBA" id="ARBA00023242"/>
    </source>
</evidence>
<dbReference type="Pfam" id="PF21639">
    <property type="entry name" value="ORC5_lid"/>
    <property type="match status" value="1"/>
</dbReference>
<evidence type="ECO:0000256" key="2">
    <source>
        <dbReference type="ARBA" id="ARBA00006269"/>
    </source>
</evidence>